<evidence type="ECO:0000256" key="2">
    <source>
        <dbReference type="ARBA" id="ARBA00022475"/>
    </source>
</evidence>
<reference evidence="8 9" key="1">
    <citation type="journal article" date="2011" name="Front. Microbiol.">
        <title>Genomic signatures of strain selection and enhancement in Bacillus atrophaeus var. globigii, a historical biowarfare simulant.</title>
        <authorList>
            <person name="Gibbons H.S."/>
            <person name="Broomall S.M."/>
            <person name="McNew L.A."/>
            <person name="Daligault H."/>
            <person name="Chapman C."/>
            <person name="Bruce D."/>
            <person name="Karavis M."/>
            <person name="Krepps M."/>
            <person name="McGregor P.A."/>
            <person name="Hong C."/>
            <person name="Park K.H."/>
            <person name="Akmal A."/>
            <person name="Feldman A."/>
            <person name="Lin J.S."/>
            <person name="Chang W.E."/>
            <person name="Higgs B.W."/>
            <person name="Demirev P."/>
            <person name="Lindquist J."/>
            <person name="Liem A."/>
            <person name="Fochler E."/>
            <person name="Read T.D."/>
            <person name="Tapia R."/>
            <person name="Johnson S."/>
            <person name="Bishop-Lilly K.A."/>
            <person name="Detter C."/>
            <person name="Han C."/>
            <person name="Sozhamannan S."/>
            <person name="Rosenzweig C.N."/>
            <person name="Skowronski E.W."/>
        </authorList>
    </citation>
    <scope>NUCLEOTIDE SEQUENCE [LARGE SCALE GENOMIC DNA]</scope>
    <source>
        <strain evidence="8 9">PIT1</strain>
    </source>
</reference>
<feature type="transmembrane region" description="Helical" evidence="6">
    <location>
        <begin position="39"/>
        <end position="69"/>
    </location>
</feature>
<evidence type="ECO:0000256" key="3">
    <source>
        <dbReference type="ARBA" id="ARBA00022692"/>
    </source>
</evidence>
<keyword evidence="5 6" id="KW-0472">Membrane</keyword>
<organism evidence="8 9">
    <name type="scientific">Pseudidiomarina taiwanensis</name>
    <dbReference type="NCBI Taxonomy" id="337250"/>
    <lineage>
        <taxon>Bacteria</taxon>
        <taxon>Pseudomonadati</taxon>
        <taxon>Pseudomonadota</taxon>
        <taxon>Gammaproteobacteria</taxon>
        <taxon>Alteromonadales</taxon>
        <taxon>Idiomarinaceae</taxon>
        <taxon>Pseudidiomarina</taxon>
    </lineage>
</organism>
<feature type="transmembrane region" description="Helical" evidence="6">
    <location>
        <begin position="81"/>
        <end position="101"/>
    </location>
</feature>
<dbReference type="OrthoDB" id="9793824at2"/>
<dbReference type="GO" id="GO:0005886">
    <property type="term" value="C:plasma membrane"/>
    <property type="evidence" value="ECO:0007669"/>
    <property type="project" value="UniProtKB-SubCell"/>
</dbReference>
<accession>A0A432ZM96</accession>
<evidence type="ECO:0000256" key="4">
    <source>
        <dbReference type="ARBA" id="ARBA00022989"/>
    </source>
</evidence>
<evidence type="ECO:0000313" key="8">
    <source>
        <dbReference type="EMBL" id="RUO78996.1"/>
    </source>
</evidence>
<comment type="caution">
    <text evidence="8">The sequence shown here is derived from an EMBL/GenBank/DDBJ whole genome shotgun (WGS) entry which is preliminary data.</text>
</comment>
<dbReference type="InterPro" id="IPR051791">
    <property type="entry name" value="Pra-immunoreactive"/>
</dbReference>
<dbReference type="AlphaFoldDB" id="A0A432ZM96"/>
<dbReference type="EMBL" id="PIQG01000001">
    <property type="protein sequence ID" value="RUO78996.1"/>
    <property type="molecule type" value="Genomic_DNA"/>
</dbReference>
<sequence>MPEISSATSEKPTLTSQELHANSPSAGFLRRLGAMIYDLLVAVAIIMLAAGVALGFAAALSSLGIIQLAPNQDHAAWLSQGPWYGIYLIAVLGLFFGWFWWRSGQTVGMRAWRLKVQQRDGRRLTKKQVIIRLLTCCFGLGNLWVLVDFKHRRAWHDYAAGTELVVLSKEANQLYYWREL</sequence>
<dbReference type="Pfam" id="PF06271">
    <property type="entry name" value="RDD"/>
    <property type="match status" value="1"/>
</dbReference>
<dbReference type="PANTHER" id="PTHR36115">
    <property type="entry name" value="PROLINE-RICH ANTIGEN HOMOLOG-RELATED"/>
    <property type="match status" value="1"/>
</dbReference>
<comment type="subcellular location">
    <subcellularLocation>
        <location evidence="1">Cell membrane</location>
        <topology evidence="1">Multi-pass membrane protein</topology>
    </subcellularLocation>
</comment>
<dbReference type="InterPro" id="IPR010432">
    <property type="entry name" value="RDD"/>
</dbReference>
<evidence type="ECO:0000256" key="1">
    <source>
        <dbReference type="ARBA" id="ARBA00004651"/>
    </source>
</evidence>
<dbReference type="Proteomes" id="UP000288279">
    <property type="component" value="Unassembled WGS sequence"/>
</dbReference>
<protein>
    <recommendedName>
        <fullName evidence="7">RDD domain-containing protein</fullName>
    </recommendedName>
</protein>
<evidence type="ECO:0000313" key="9">
    <source>
        <dbReference type="Proteomes" id="UP000288279"/>
    </source>
</evidence>
<feature type="transmembrane region" description="Helical" evidence="6">
    <location>
        <begin position="129"/>
        <end position="147"/>
    </location>
</feature>
<name>A0A432ZM96_9GAMM</name>
<keyword evidence="9" id="KW-1185">Reference proteome</keyword>
<feature type="domain" description="RDD" evidence="7">
    <location>
        <begin position="26"/>
        <end position="161"/>
    </location>
</feature>
<keyword evidence="3 6" id="KW-0812">Transmembrane</keyword>
<gene>
    <name evidence="8" type="ORF">CWI83_00280</name>
</gene>
<dbReference type="PANTHER" id="PTHR36115:SF10">
    <property type="entry name" value="RDD DOMAIN-CONTAINING PROTEIN"/>
    <property type="match status" value="1"/>
</dbReference>
<evidence type="ECO:0000256" key="5">
    <source>
        <dbReference type="ARBA" id="ARBA00023136"/>
    </source>
</evidence>
<keyword evidence="4 6" id="KW-1133">Transmembrane helix</keyword>
<evidence type="ECO:0000256" key="6">
    <source>
        <dbReference type="SAM" id="Phobius"/>
    </source>
</evidence>
<evidence type="ECO:0000259" key="7">
    <source>
        <dbReference type="Pfam" id="PF06271"/>
    </source>
</evidence>
<dbReference type="RefSeq" id="WP_126824151.1">
    <property type="nucleotide sequence ID" value="NZ_PIQG01000001.1"/>
</dbReference>
<proteinExistence type="predicted"/>
<keyword evidence="2" id="KW-1003">Cell membrane</keyword>